<reference evidence="3" key="1">
    <citation type="journal article" date="2018" name="Nat. Microbiol.">
        <title>Leveraging single-cell genomics to expand the fungal tree of life.</title>
        <authorList>
            <person name="Ahrendt S.R."/>
            <person name="Quandt C.A."/>
            <person name="Ciobanu D."/>
            <person name="Clum A."/>
            <person name="Salamov A."/>
            <person name="Andreopoulos B."/>
            <person name="Cheng J.F."/>
            <person name="Woyke T."/>
            <person name="Pelin A."/>
            <person name="Henrissat B."/>
            <person name="Reynolds N.K."/>
            <person name="Benny G.L."/>
            <person name="Smith M.E."/>
            <person name="James T.Y."/>
            <person name="Grigoriev I.V."/>
        </authorList>
    </citation>
    <scope>NUCLEOTIDE SEQUENCE [LARGE SCALE GENOMIC DNA]</scope>
    <source>
        <strain evidence="3">ATCC 52028</strain>
    </source>
</reference>
<dbReference type="AlphaFoldDB" id="A0A4V1ITG9"/>
<feature type="compositionally biased region" description="Polar residues" evidence="1">
    <location>
        <begin position="105"/>
        <end position="127"/>
    </location>
</feature>
<evidence type="ECO:0000256" key="1">
    <source>
        <dbReference type="SAM" id="MobiDB-lite"/>
    </source>
</evidence>
<organism evidence="2 3">
    <name type="scientific">Caulochytrium protostelioides</name>
    <dbReference type="NCBI Taxonomy" id="1555241"/>
    <lineage>
        <taxon>Eukaryota</taxon>
        <taxon>Fungi</taxon>
        <taxon>Fungi incertae sedis</taxon>
        <taxon>Chytridiomycota</taxon>
        <taxon>Chytridiomycota incertae sedis</taxon>
        <taxon>Chytridiomycetes</taxon>
        <taxon>Caulochytriales</taxon>
        <taxon>Caulochytriaceae</taxon>
        <taxon>Caulochytrium</taxon>
    </lineage>
</organism>
<proteinExistence type="predicted"/>
<protein>
    <submittedName>
        <fullName evidence="2">Uncharacterized protein</fullName>
    </submittedName>
</protein>
<feature type="compositionally biased region" description="Low complexity" evidence="1">
    <location>
        <begin position="158"/>
        <end position="177"/>
    </location>
</feature>
<feature type="compositionally biased region" description="Low complexity" evidence="1">
    <location>
        <begin position="86"/>
        <end position="101"/>
    </location>
</feature>
<accession>A0A4V1ITG9</accession>
<gene>
    <name evidence="2" type="ORF">CAUPRSCDRAFT_11289</name>
</gene>
<dbReference type="EMBL" id="ML009460">
    <property type="protein sequence ID" value="RKO97017.1"/>
    <property type="molecule type" value="Genomic_DNA"/>
</dbReference>
<evidence type="ECO:0000313" key="3">
    <source>
        <dbReference type="Proteomes" id="UP000268535"/>
    </source>
</evidence>
<feature type="region of interest" description="Disordered" evidence="1">
    <location>
        <begin position="17"/>
        <end position="40"/>
    </location>
</feature>
<evidence type="ECO:0000313" key="2">
    <source>
        <dbReference type="EMBL" id="RKO97017.1"/>
    </source>
</evidence>
<dbReference type="Proteomes" id="UP000268535">
    <property type="component" value="Unassembled WGS sequence"/>
</dbReference>
<sequence>MSSVALASSMRLNVTSQTATPTMATSAAPSTSMMSGQNPVSAPVAASVPALAENRGNMMPGGAHNGMMNGSLMKGSLMNGMMGGNASPMASQQPQPQQAAPGHQTPMQQLSSNGNAMSTSMPPTASSGPDGPMFYASLPSPGPSQMPAISGPSPLSVNNNNNNNNSNKAHAQQQQQQ</sequence>
<feature type="region of interest" description="Disordered" evidence="1">
    <location>
        <begin position="76"/>
        <end position="177"/>
    </location>
</feature>
<name>A0A4V1ITG9_9FUNG</name>